<evidence type="ECO:0000256" key="4">
    <source>
        <dbReference type="PIRSR" id="PIRSR606710-2"/>
    </source>
</evidence>
<dbReference type="Pfam" id="PF04616">
    <property type="entry name" value="Glyco_hydro_43"/>
    <property type="match status" value="1"/>
</dbReference>
<dbReference type="InterPro" id="IPR013320">
    <property type="entry name" value="ConA-like_dom_sf"/>
</dbReference>
<dbReference type="eggNOG" id="ENOG502SHCU">
    <property type="taxonomic scope" value="Eukaryota"/>
</dbReference>
<dbReference type="InterPro" id="IPR023296">
    <property type="entry name" value="Glyco_hydro_beta-prop_sf"/>
</dbReference>
<feature type="domain" description="Beta-xylosidase C-terminal Concanavalin A-like" evidence="6">
    <location>
        <begin position="258"/>
        <end position="436"/>
    </location>
</feature>
<dbReference type="OrthoDB" id="408373at2759"/>
<protein>
    <submittedName>
        <fullName evidence="7">Putative xylosidase protein</fullName>
    </submittedName>
</protein>
<evidence type="ECO:0000256" key="1">
    <source>
        <dbReference type="ARBA" id="ARBA00009865"/>
    </source>
</evidence>
<keyword evidence="8" id="KW-1185">Reference proteome</keyword>
<sequence length="438" mass="49026">MLATGGLYAPTIRYHNDTFYVICTNCKRGDSYEKDGQDKSENFVVSCSDIWSNEWSDPVYFEFDGIDPSLFFEDGKAYVHASAAPGPWTKINLFEIDLSTGEKLSPEKTIWEGTGGVWPEGPHIYKKDGWYYLMIAEGGTHENHMVVMSRSRDIWGPYEACPNNPILTARGTNEYVQYTGHCDAFQDEQGQWWGVCLAVRKDTKGRYNMGRETFITHGTWNGDWLSFDTVKITPEDLAPPSTGIAVLTAAPSADLIYIRDPEIGRYSILDSGAEVALTASLINFTNPRLSPTFIGKRQRKLKGRSSATLRGSSVSQSAKFKAGIACYKDEHRFLRIFYDVSTSIVTSELRNNAKQIYKTESREVQGADSHITFRISYTEAEYRLEYTTQQDPDLPFTTMQVIDTLDMTGPDFVGPVIGVFAVAEAGEPVVEFAGFSVE</sequence>
<evidence type="ECO:0000259" key="6">
    <source>
        <dbReference type="Pfam" id="PF17851"/>
    </source>
</evidence>
<dbReference type="SUPFAM" id="SSF75005">
    <property type="entry name" value="Arabinanase/levansucrase/invertase"/>
    <property type="match status" value="1"/>
</dbReference>
<feature type="site" description="Important for catalytic activity, responsible for pKa modulation of the active site Glu and correct orientation of both the proton donor and substrate" evidence="4">
    <location>
        <position position="67"/>
    </location>
</feature>
<keyword evidence="3 5" id="KW-0326">Glycosidase</keyword>
<dbReference type="GO" id="GO:0004553">
    <property type="term" value="F:hydrolase activity, hydrolyzing O-glycosyl compounds"/>
    <property type="evidence" value="ECO:0007669"/>
    <property type="project" value="InterPro"/>
</dbReference>
<dbReference type="AlphaFoldDB" id="R8BUG2"/>
<dbReference type="SUPFAM" id="SSF49899">
    <property type="entry name" value="Concanavalin A-like lectins/glucanases"/>
    <property type="match status" value="1"/>
</dbReference>
<dbReference type="InterPro" id="IPR006710">
    <property type="entry name" value="Glyco_hydro_43"/>
</dbReference>
<dbReference type="Proteomes" id="UP000014074">
    <property type="component" value="Unassembled WGS sequence"/>
</dbReference>
<evidence type="ECO:0000256" key="2">
    <source>
        <dbReference type="ARBA" id="ARBA00022801"/>
    </source>
</evidence>
<evidence type="ECO:0000256" key="5">
    <source>
        <dbReference type="RuleBase" id="RU361187"/>
    </source>
</evidence>
<keyword evidence="2 5" id="KW-0378">Hydrolase</keyword>
<dbReference type="Pfam" id="PF17851">
    <property type="entry name" value="GH43_C2"/>
    <property type="match status" value="1"/>
</dbReference>
<dbReference type="EMBL" id="KB932881">
    <property type="protein sequence ID" value="EOO03006.1"/>
    <property type="molecule type" value="Genomic_DNA"/>
</dbReference>
<evidence type="ECO:0000313" key="8">
    <source>
        <dbReference type="Proteomes" id="UP000014074"/>
    </source>
</evidence>
<dbReference type="CDD" id="cd18617">
    <property type="entry name" value="GH43_XynB-like"/>
    <property type="match status" value="1"/>
</dbReference>
<proteinExistence type="inferred from homology"/>
<dbReference type="InterPro" id="IPR051795">
    <property type="entry name" value="Glycosyl_Hydrlase_43"/>
</dbReference>
<evidence type="ECO:0000313" key="7">
    <source>
        <dbReference type="EMBL" id="EOO03006.1"/>
    </source>
</evidence>
<dbReference type="KEGG" id="tmn:UCRPA7_1461"/>
<comment type="similarity">
    <text evidence="1 5">Belongs to the glycosyl hydrolase 43 family.</text>
</comment>
<name>R8BUG2_PHAM7</name>
<dbReference type="PANTHER" id="PTHR42812:SF12">
    <property type="entry name" value="BETA-XYLOSIDASE-RELATED"/>
    <property type="match status" value="1"/>
</dbReference>
<evidence type="ECO:0000256" key="3">
    <source>
        <dbReference type="ARBA" id="ARBA00023295"/>
    </source>
</evidence>
<reference evidence="8" key="1">
    <citation type="journal article" date="2013" name="Genome Announc.">
        <title>Draft genome sequence of the ascomycete Phaeoacremonium aleophilum strain UCR-PA7, a causal agent of the esca disease complex in grapevines.</title>
        <authorList>
            <person name="Blanco-Ulate B."/>
            <person name="Rolshausen P."/>
            <person name="Cantu D."/>
        </authorList>
    </citation>
    <scope>NUCLEOTIDE SEQUENCE [LARGE SCALE GENOMIC DNA]</scope>
    <source>
        <strain evidence="8">UCR-PA7</strain>
    </source>
</reference>
<gene>
    <name evidence="7" type="ORF">UCRPA7_1461</name>
</gene>
<dbReference type="GeneID" id="19321611"/>
<dbReference type="HOGENOM" id="CLU_016508_0_0_1"/>
<accession>R8BUG2</accession>
<dbReference type="GO" id="GO:0005975">
    <property type="term" value="P:carbohydrate metabolic process"/>
    <property type="evidence" value="ECO:0007669"/>
    <property type="project" value="InterPro"/>
</dbReference>
<dbReference type="Gene3D" id="2.115.10.20">
    <property type="entry name" value="Glycosyl hydrolase domain, family 43"/>
    <property type="match status" value="1"/>
</dbReference>
<dbReference type="PANTHER" id="PTHR42812">
    <property type="entry name" value="BETA-XYLOSIDASE"/>
    <property type="match status" value="1"/>
</dbReference>
<organism evidence="7 8">
    <name type="scientific">Phaeoacremonium minimum (strain UCR-PA7)</name>
    <name type="common">Esca disease fungus</name>
    <name type="synonym">Togninia minima</name>
    <dbReference type="NCBI Taxonomy" id="1286976"/>
    <lineage>
        <taxon>Eukaryota</taxon>
        <taxon>Fungi</taxon>
        <taxon>Dikarya</taxon>
        <taxon>Ascomycota</taxon>
        <taxon>Pezizomycotina</taxon>
        <taxon>Sordariomycetes</taxon>
        <taxon>Sordariomycetidae</taxon>
        <taxon>Togniniales</taxon>
        <taxon>Togniniaceae</taxon>
        <taxon>Phaeoacremonium</taxon>
    </lineage>
</organism>
<dbReference type="Gene3D" id="2.60.120.200">
    <property type="match status" value="1"/>
</dbReference>
<dbReference type="RefSeq" id="XP_007912232.1">
    <property type="nucleotide sequence ID" value="XM_007914041.1"/>
</dbReference>
<dbReference type="InterPro" id="IPR041542">
    <property type="entry name" value="GH43_C2"/>
</dbReference>